<organism evidence="2 3">
    <name type="scientific">Sulfuriroseicoccus oceanibius</name>
    <dbReference type="NCBI Taxonomy" id="2707525"/>
    <lineage>
        <taxon>Bacteria</taxon>
        <taxon>Pseudomonadati</taxon>
        <taxon>Verrucomicrobiota</taxon>
        <taxon>Verrucomicrobiia</taxon>
        <taxon>Verrucomicrobiales</taxon>
        <taxon>Verrucomicrobiaceae</taxon>
        <taxon>Sulfuriroseicoccus</taxon>
    </lineage>
</organism>
<evidence type="ECO:0000313" key="3">
    <source>
        <dbReference type="Proteomes" id="UP000475117"/>
    </source>
</evidence>
<keyword evidence="1" id="KW-1277">Toxin-antitoxin system</keyword>
<accession>A0A6B3LCF9</accession>
<dbReference type="Pfam" id="PF05016">
    <property type="entry name" value="ParE_toxin"/>
    <property type="match status" value="1"/>
</dbReference>
<dbReference type="Gene3D" id="3.30.2310.20">
    <property type="entry name" value="RelE-like"/>
    <property type="match status" value="1"/>
</dbReference>
<protein>
    <submittedName>
        <fullName evidence="2">Type II toxin-antitoxin system RelE/ParE family toxin</fullName>
    </submittedName>
</protein>
<dbReference type="AlphaFoldDB" id="A0A6B3LCF9"/>
<name>A0A6B3LCF9_9BACT</name>
<keyword evidence="3" id="KW-1185">Reference proteome</keyword>
<dbReference type="Proteomes" id="UP000475117">
    <property type="component" value="Chromosome"/>
</dbReference>
<evidence type="ECO:0000256" key="1">
    <source>
        <dbReference type="ARBA" id="ARBA00022649"/>
    </source>
</evidence>
<dbReference type="InterPro" id="IPR035093">
    <property type="entry name" value="RelE/ParE_toxin_dom_sf"/>
</dbReference>
<sequence length="87" mass="10729">MRDARQIEAGYAEISQDLADRFWEELNQELDELIQYPERQYFDPSGFRRRNLRRFPVHVLFEIRADLVRVVVIRHHQRDPNYGMRRK</sequence>
<evidence type="ECO:0000313" key="2">
    <source>
        <dbReference type="EMBL" id="QQL44720.1"/>
    </source>
</evidence>
<dbReference type="KEGG" id="soa:G3M56_012680"/>
<dbReference type="EMBL" id="CP066776">
    <property type="protein sequence ID" value="QQL44720.1"/>
    <property type="molecule type" value="Genomic_DNA"/>
</dbReference>
<dbReference type="InterPro" id="IPR007712">
    <property type="entry name" value="RelE/ParE_toxin"/>
</dbReference>
<reference evidence="2 3" key="1">
    <citation type="submission" date="2020-12" db="EMBL/GenBank/DDBJ databases">
        <title>Sulforoseuscoccus oceanibium gen. nov., sp. nov., a representative of the phylum Verrucomicrobia with special cytoplasmic membrane, and proposal of Sulforoseuscoccusaceae fam. nov.</title>
        <authorList>
            <person name="Xi F."/>
        </authorList>
    </citation>
    <scope>NUCLEOTIDE SEQUENCE [LARGE SCALE GENOMIC DNA]</scope>
    <source>
        <strain evidence="2 3">T37</strain>
    </source>
</reference>
<proteinExistence type="predicted"/>
<gene>
    <name evidence="2" type="ORF">G3M56_012680</name>
</gene>